<evidence type="ECO:0000259" key="2">
    <source>
        <dbReference type="Pfam" id="PF01345"/>
    </source>
</evidence>
<dbReference type="InterPro" id="IPR001434">
    <property type="entry name" value="OmcB-like_DUF11"/>
</dbReference>
<feature type="region of interest" description="Disordered" evidence="1">
    <location>
        <begin position="506"/>
        <end position="539"/>
    </location>
</feature>
<evidence type="ECO:0000313" key="4">
    <source>
        <dbReference type="Proteomes" id="UP000320176"/>
    </source>
</evidence>
<feature type="region of interest" description="Disordered" evidence="1">
    <location>
        <begin position="1"/>
        <end position="44"/>
    </location>
</feature>
<dbReference type="Proteomes" id="UP000320176">
    <property type="component" value="Unassembled WGS sequence"/>
</dbReference>
<gene>
    <name evidence="3" type="primary">omcB_1</name>
    <name evidence="3" type="ORF">Pla52n_51740</name>
</gene>
<sequence>MGHAQITHFNESKGRAGKYSSQPPDKPSQSANSTQRAQADSTIQRLTHPLYANTRDVRMDGGNRSYLAPKLLILPLALCLIGPQALCLIDTARADEKVTTSDVQPALALGTTDSPGAIQQVAGKQPGRRETRPIATVLNDGPQSAPTTGPIRSILGNLFNGPAAAEPAPSAPRAARAVNTPREAADWTGIPYHQATSTPSRPTTSAPIRDPRPGETRMPTAGTAPSVRTTPPSVPAAAPLTNVPKPPALASTSSSRQSATETPVTEDTQVAAPQFSRVEAPKLSSEASSRRRGRRDIPSLDASEVAAAGEGASPVAEEVLVPKIARRELTQDKPKTTPTQVAKSAPVKSTAQADVPAKTATKTPAQTPTAEIATVPRKAIPTPQPTPEPAVAKVETAAPAQTADETTAKETTAAETATPSQSIAAATTNNATTPETEDGPTATLATPVMASPQPSTVASVPSSVPLAPSASTVSQRSGPPSSDFDHVSNFQARRPMETPHSYSAVPDAPIGSGVPNTQTNASGVTFRPPTSMPAPSSIPGYSQAPAYTAVPYQSPQQPYVAAGAPTTTAQNRIATAPPAPPTSPYTEPGSDNAYYPADPYAQQTPQSLAQAPATAPAQSPAVPAPRSFVDTPPTQSAPSATATARSQPAEFNDKPFASAPEQRYRNQPIETRALPPGQTAVASELPGIRVVTHGPSKVMIRQTNQFEIRVENRGSIDATGVMVRAVIPDWAEVQGQSASRGTVDAQSGDGNEKLVWEIDSLPAGTSEKLFVRLKAERSGTHGLDVDWTLIPQKSVTQVVVREPQLNLMIEGPESVVYGESQTYRVRVLNPGDGIAPNVVFTLSPNSPTPQTQRIGDIPSGKEAQFEVELTAQDLGDLKIHGLASGDLELQAEASKTIKVSAAALSAVMNGPELKYQDTEAVYNLQLLNEGDATSKNIVASLSLPAGAEYLGGIDDAKQRGALLTWQIDALAPGAVRDYQFRCLMKSPGEQTFAFECKGSAAGQTDVALDTTVESIADLVLTIQDPVAPAPVNAEVVYEISIRNRGSKDANGVRAIAQFSNGIEPRRVEGHSGEVLTGQVLFDPIPVIAAGSEVKLRVIAEAGEGGHHRFRTEIRSGETVLVAEEATHYMSQRSDRVSRRSTSSSELK</sequence>
<evidence type="ECO:0000313" key="3">
    <source>
        <dbReference type="EMBL" id="TWT98657.1"/>
    </source>
</evidence>
<dbReference type="PANTHER" id="PTHR34819:SF3">
    <property type="entry name" value="CELL SURFACE PROTEIN"/>
    <property type="match status" value="1"/>
</dbReference>
<feature type="compositionally biased region" description="Basic and acidic residues" evidence="1">
    <location>
        <begin position="326"/>
        <end position="335"/>
    </location>
</feature>
<feature type="compositionally biased region" description="Low complexity" evidence="1">
    <location>
        <begin position="163"/>
        <end position="177"/>
    </location>
</feature>
<dbReference type="InterPro" id="IPR051172">
    <property type="entry name" value="Chlamydia_OmcB"/>
</dbReference>
<feature type="compositionally biased region" description="Polar residues" evidence="1">
    <location>
        <begin position="250"/>
        <end position="268"/>
    </location>
</feature>
<feature type="region of interest" description="Disordered" evidence="1">
    <location>
        <begin position="1126"/>
        <end position="1147"/>
    </location>
</feature>
<dbReference type="Pfam" id="PF01345">
    <property type="entry name" value="DUF11"/>
    <property type="match status" value="1"/>
</dbReference>
<organism evidence="3 4">
    <name type="scientific">Stieleria varia</name>
    <dbReference type="NCBI Taxonomy" id="2528005"/>
    <lineage>
        <taxon>Bacteria</taxon>
        <taxon>Pseudomonadati</taxon>
        <taxon>Planctomycetota</taxon>
        <taxon>Planctomycetia</taxon>
        <taxon>Pirellulales</taxon>
        <taxon>Pirellulaceae</taxon>
        <taxon>Stieleria</taxon>
    </lineage>
</organism>
<feature type="compositionally biased region" description="Low complexity" evidence="1">
    <location>
        <begin position="356"/>
        <end position="370"/>
    </location>
</feature>
<protein>
    <submittedName>
        <fullName evidence="3">Large cysteine-rich periplasmic protein OmcB</fullName>
    </submittedName>
</protein>
<feature type="region of interest" description="Disordered" evidence="1">
    <location>
        <begin position="326"/>
        <end position="487"/>
    </location>
</feature>
<feature type="region of interest" description="Disordered" evidence="1">
    <location>
        <begin position="163"/>
        <end position="313"/>
    </location>
</feature>
<dbReference type="PANTHER" id="PTHR34819">
    <property type="entry name" value="LARGE CYSTEINE-RICH PERIPLASMIC PROTEIN OMCB"/>
    <property type="match status" value="1"/>
</dbReference>
<feature type="compositionally biased region" description="Low complexity" evidence="1">
    <location>
        <begin position="195"/>
        <end position="207"/>
    </location>
</feature>
<proteinExistence type="predicted"/>
<dbReference type="InterPro" id="IPR013783">
    <property type="entry name" value="Ig-like_fold"/>
</dbReference>
<accession>A0A5C6AGU8</accession>
<comment type="caution">
    <text evidence="3">The sequence shown here is derived from an EMBL/GenBank/DDBJ whole genome shotgun (WGS) entry which is preliminary data.</text>
</comment>
<evidence type="ECO:0000256" key="1">
    <source>
        <dbReference type="SAM" id="MobiDB-lite"/>
    </source>
</evidence>
<feature type="compositionally biased region" description="Low complexity" evidence="1">
    <location>
        <begin position="400"/>
        <end position="433"/>
    </location>
</feature>
<reference evidence="3 4" key="1">
    <citation type="submission" date="2019-02" db="EMBL/GenBank/DDBJ databases">
        <title>Deep-cultivation of Planctomycetes and their phenomic and genomic characterization uncovers novel biology.</title>
        <authorList>
            <person name="Wiegand S."/>
            <person name="Jogler M."/>
            <person name="Boedeker C."/>
            <person name="Pinto D."/>
            <person name="Vollmers J."/>
            <person name="Rivas-Marin E."/>
            <person name="Kohn T."/>
            <person name="Peeters S.H."/>
            <person name="Heuer A."/>
            <person name="Rast P."/>
            <person name="Oberbeckmann S."/>
            <person name="Bunk B."/>
            <person name="Jeske O."/>
            <person name="Meyerdierks A."/>
            <person name="Storesund J.E."/>
            <person name="Kallscheuer N."/>
            <person name="Luecker S."/>
            <person name="Lage O.M."/>
            <person name="Pohl T."/>
            <person name="Merkel B.J."/>
            <person name="Hornburger P."/>
            <person name="Mueller R.-W."/>
            <person name="Bruemmer F."/>
            <person name="Labrenz M."/>
            <person name="Spormann A.M."/>
            <person name="Op Den Camp H."/>
            <person name="Overmann J."/>
            <person name="Amann R."/>
            <person name="Jetten M.S.M."/>
            <person name="Mascher T."/>
            <person name="Medema M.H."/>
            <person name="Devos D.P."/>
            <person name="Kaster A.-K."/>
            <person name="Ovreas L."/>
            <person name="Rohde M."/>
            <person name="Galperin M.Y."/>
            <person name="Jogler C."/>
        </authorList>
    </citation>
    <scope>NUCLEOTIDE SEQUENCE [LARGE SCALE GENOMIC DNA]</scope>
    <source>
        <strain evidence="3 4">Pla52n</strain>
    </source>
</reference>
<feature type="compositionally biased region" description="Polar residues" evidence="1">
    <location>
        <begin position="19"/>
        <end position="44"/>
    </location>
</feature>
<dbReference type="EMBL" id="SJPN01000006">
    <property type="protein sequence ID" value="TWT98657.1"/>
    <property type="molecule type" value="Genomic_DNA"/>
</dbReference>
<feature type="compositionally biased region" description="Low complexity" evidence="1">
    <location>
        <begin position="601"/>
        <end position="649"/>
    </location>
</feature>
<feature type="compositionally biased region" description="Low complexity" evidence="1">
    <location>
        <begin position="302"/>
        <end position="313"/>
    </location>
</feature>
<feature type="domain" description="DUF11" evidence="2">
    <location>
        <begin position="693"/>
        <end position="779"/>
    </location>
</feature>
<name>A0A5C6AGU8_9BACT</name>
<dbReference type="AlphaFoldDB" id="A0A5C6AGU8"/>
<feature type="compositionally biased region" description="Polar residues" evidence="1">
    <location>
        <begin position="514"/>
        <end position="523"/>
    </location>
</feature>
<keyword evidence="4" id="KW-1185">Reference proteome</keyword>
<feature type="compositionally biased region" description="Low complexity" evidence="1">
    <location>
        <begin position="450"/>
        <end position="474"/>
    </location>
</feature>
<dbReference type="Gene3D" id="2.60.40.10">
    <property type="entry name" value="Immunoglobulins"/>
    <property type="match status" value="2"/>
</dbReference>
<feature type="compositionally biased region" description="Polar residues" evidence="1">
    <location>
        <begin position="336"/>
        <end position="352"/>
    </location>
</feature>
<feature type="region of interest" description="Disordered" evidence="1">
    <location>
        <begin position="572"/>
        <end position="665"/>
    </location>
</feature>